<protein>
    <submittedName>
        <fullName evidence="2">DUF4233 domain-containing protein</fullName>
    </submittedName>
</protein>
<feature type="transmembrane region" description="Helical" evidence="1">
    <location>
        <begin position="40"/>
        <end position="60"/>
    </location>
</feature>
<evidence type="ECO:0000313" key="2">
    <source>
        <dbReference type="EMBL" id="UQN14206.1"/>
    </source>
</evidence>
<dbReference type="Pfam" id="PF14017">
    <property type="entry name" value="DUF4233"/>
    <property type="match status" value="1"/>
</dbReference>
<proteinExistence type="predicted"/>
<gene>
    <name evidence="2" type="ORF">M3M28_09110</name>
</gene>
<reference evidence="2" key="1">
    <citation type="submission" date="2022-05" db="EMBL/GenBank/DDBJ databases">
        <title>Complete genome sequence of toluene-degrading Gulosibacter sediminis strain ACHW.36C.</title>
        <authorList>
            <person name="Wai A.C."/>
            <person name="Lai G.K."/>
            <person name="Griffin S.D."/>
            <person name="Leung F.C."/>
        </authorList>
    </citation>
    <scope>NUCLEOTIDE SEQUENCE [LARGE SCALE GENOMIC DNA]</scope>
    <source>
        <strain evidence="2">ACHW.36C</strain>
    </source>
</reference>
<feature type="transmembrane region" description="Helical" evidence="1">
    <location>
        <begin position="67"/>
        <end position="99"/>
    </location>
</feature>
<feature type="transmembrane region" description="Helical" evidence="1">
    <location>
        <begin position="12"/>
        <end position="34"/>
    </location>
</feature>
<sequence>MARRYRTVTEQLGSILIAFEVISVALVALALFGLRALPAGIALGGGAVFVLAFIAGVYFLRFSWGRWYVLALQIVLTLGGFLDPIVFVVGGLFLAVWLFCMIRGGKIDAERAPVIAEFERALAAGEIDETGAPLDDTGAPRAATTTD</sequence>
<name>A0ABY4MUW2_9MICO</name>
<keyword evidence="1" id="KW-1133">Transmembrane helix</keyword>
<organism evidence="2">
    <name type="scientific">Gulosibacter sediminis</name>
    <dbReference type="NCBI Taxonomy" id="1729695"/>
    <lineage>
        <taxon>Bacteria</taxon>
        <taxon>Bacillati</taxon>
        <taxon>Actinomycetota</taxon>
        <taxon>Actinomycetes</taxon>
        <taxon>Micrococcales</taxon>
        <taxon>Microbacteriaceae</taxon>
        <taxon>Gulosibacter</taxon>
    </lineage>
</organism>
<dbReference type="EMBL" id="CP097160">
    <property type="protein sequence ID" value="UQN14206.1"/>
    <property type="molecule type" value="Genomic_DNA"/>
</dbReference>
<evidence type="ECO:0000256" key="1">
    <source>
        <dbReference type="SAM" id="Phobius"/>
    </source>
</evidence>
<keyword evidence="1" id="KW-0472">Membrane</keyword>
<keyword evidence="1" id="KW-0812">Transmembrane</keyword>
<accession>A0ABY4MUW2</accession>
<dbReference type="InterPro" id="IPR025327">
    <property type="entry name" value="DUF4233"/>
</dbReference>